<evidence type="ECO:0000313" key="2">
    <source>
        <dbReference type="EMBL" id="AAD23034.1"/>
    </source>
</evidence>
<reference evidence="3" key="4">
    <citation type="submission" date="2011-02" db="EMBL/GenBank/DDBJ databases">
        <authorList>
            <consortium name="TAIR"/>
            <person name="Swarbreck D."/>
            <person name="Lamesch P."/>
            <person name="Wilks C."/>
            <person name="Huala E."/>
        </authorList>
    </citation>
    <scope>NUCLEOTIDE SEQUENCE</scope>
</reference>
<dbReference type="EMBL" id="CP002685">
    <property type="protein sequence ID" value="AEC07627.1"/>
    <property type="molecule type" value="Genomic_DNA"/>
</dbReference>
<dbReference type="PIR" id="D84640">
    <property type="entry name" value="D84640"/>
</dbReference>
<organism evidence="2">
    <name type="scientific">Arabidopsis thaliana</name>
    <name type="common">Mouse-ear cress</name>
    <dbReference type="NCBI Taxonomy" id="3702"/>
    <lineage>
        <taxon>Eukaryota</taxon>
        <taxon>Viridiplantae</taxon>
        <taxon>Streptophyta</taxon>
        <taxon>Embryophyta</taxon>
        <taxon>Tracheophyta</taxon>
        <taxon>Spermatophyta</taxon>
        <taxon>Magnoliopsida</taxon>
        <taxon>eudicotyledons</taxon>
        <taxon>Gunneridae</taxon>
        <taxon>Pentapetalae</taxon>
        <taxon>rosids</taxon>
        <taxon>malvids</taxon>
        <taxon>Brassicales</taxon>
        <taxon>Brassicaceae</taxon>
        <taxon>Camelineae</taxon>
        <taxon>Arabidopsis</taxon>
    </lineage>
</organism>
<dbReference type="HOGENOM" id="CLU_3089978_0_0_1"/>
<reference evidence="3" key="5">
    <citation type="submission" date="2016-05" db="EMBL/GenBank/DDBJ databases">
        <authorList>
            <person name="Krishnakumar V."/>
            <person name="Cheng C.-Y."/>
            <person name="Chan A.P."/>
            <person name="Schobel S."/>
            <person name="Kim M."/>
            <person name="Ferlanti E.S."/>
            <person name="Belyaeva I."/>
            <person name="Rosen B.D."/>
            <person name="Micklem G."/>
            <person name="Miller J.R."/>
            <person name="Vaughn M."/>
            <person name="Town C.D."/>
        </authorList>
    </citation>
    <scope>NUCLEOTIDE SEQUENCE</scope>
</reference>
<dbReference type="EMBL" id="AC007266">
    <property type="protein sequence ID" value="AAM15474.1"/>
    <property type="molecule type" value="Genomic_DNA"/>
</dbReference>
<protein>
    <submittedName>
        <fullName evidence="2">Uncharacterized protein At2g24780</fullName>
    </submittedName>
</protein>
<evidence type="ECO:0000313" key="4">
    <source>
        <dbReference type="Proteomes" id="UP000006548"/>
    </source>
</evidence>
<dbReference type="PaxDb" id="3702-AT2G24780.1"/>
<keyword evidence="4" id="KW-1185">Reference proteome</keyword>
<reference evidence="2" key="2">
    <citation type="submission" date="2000-03" db="EMBL/GenBank/DDBJ databases">
        <authorList>
            <person name="Lin X."/>
            <person name="Kaul S."/>
            <person name="Shea T.P."/>
            <person name="Fujii C.Y."/>
            <person name="Shen M."/>
            <person name="VanAken S.E."/>
            <person name="Barnstead M.E."/>
            <person name="Mason T.M."/>
            <person name="Bowman C.L."/>
            <person name="Ronning C.M."/>
            <person name="Benito M.-I."/>
            <person name="Carrera A.J."/>
            <person name="Creasy T.H."/>
            <person name="Buell C.R."/>
            <person name="Town C.D."/>
            <person name="Nierman W.C."/>
            <person name="Fraser C.M."/>
            <person name="Venter J.C."/>
        </authorList>
    </citation>
    <scope>NUCLEOTIDE SEQUENCE</scope>
</reference>
<dbReference type="EMBL" id="AC006585">
    <property type="protein sequence ID" value="AAD23034.1"/>
    <property type="molecule type" value="Genomic_DNA"/>
</dbReference>
<reference evidence="4" key="6">
    <citation type="journal article" date="2017" name="Plant J.">
        <title>Araport11: a complete reannotation of the Arabidopsis thaliana reference genome.</title>
        <authorList>
            <person name="Cheng C.Y."/>
            <person name="Krishnakumar V."/>
            <person name="Chan A.P."/>
            <person name="Thibaud-Nissen F."/>
            <person name="Schobel S."/>
            <person name="Town C.D."/>
        </authorList>
    </citation>
    <scope>GENOME REANNOTATION</scope>
    <source>
        <strain evidence="4">cv. Columbia</strain>
    </source>
</reference>
<sequence length="52" mass="6131">MDIRNPDIRGLRIRMRILKLHIRRIRIRIQILQKTRISGSVAGLMLCTAFCL</sequence>
<gene>
    <name evidence="1 3" type="ordered locus">At2g24780</name>
    <name evidence="3" type="ORF">F27A10.9</name>
    <name evidence="3" type="ORF">F27A10_9</name>
</gene>
<reference evidence="3 4" key="1">
    <citation type="journal article" date="1999" name="Nature">
        <title>Sequence and analysis of chromosome 2 of the plant Arabidopsis thaliana.</title>
        <authorList>
            <person name="Lin X."/>
            <person name="Kaul S."/>
            <person name="Rounsley S."/>
            <person name="Shea T.P."/>
            <person name="Benito M.I."/>
            <person name="Town C.D."/>
            <person name="Fujii C.Y."/>
            <person name="Mason T."/>
            <person name="Bowman C.L."/>
            <person name="Barnstead M."/>
            <person name="Feldblyum T.V."/>
            <person name="Buell C.R."/>
            <person name="Ketchum K.A."/>
            <person name="Lee J."/>
            <person name="Ronning C.M."/>
            <person name="Koo H.L."/>
            <person name="Moffat K.S."/>
            <person name="Cronin L.A."/>
            <person name="Shen M."/>
            <person name="Pai G."/>
            <person name="Van Aken S."/>
            <person name="Umayam L."/>
            <person name="Tallon L.J."/>
            <person name="Gill J.E."/>
            <person name="Adams M.D."/>
            <person name="Carrera A.J."/>
            <person name="Creasy T.H."/>
            <person name="Goodman H.M."/>
            <person name="Somerville C.R."/>
            <person name="Copenhaver G.P."/>
            <person name="Preuss D."/>
            <person name="Nierman W.C."/>
            <person name="White O."/>
            <person name="Eisen J.A."/>
            <person name="Salzberg S.L."/>
            <person name="Fraser C.M."/>
            <person name="Venter J.C."/>
        </authorList>
    </citation>
    <scope>NUCLEOTIDE SEQUENCE [LARGE SCALE GENOMIC DNA]</scope>
    <source>
        <strain evidence="4">cv. Columbia</strain>
    </source>
</reference>
<dbReference type="AlphaFoldDB" id="Q9SK54"/>
<evidence type="ECO:0000313" key="3">
    <source>
        <dbReference type="EMBL" id="AEC07627.1"/>
    </source>
</evidence>
<reference evidence="2" key="3">
    <citation type="submission" date="2002-02" db="EMBL/GenBank/DDBJ databases">
        <authorList>
            <person name="Town C.D."/>
            <person name="Kaul S."/>
        </authorList>
    </citation>
    <scope>NUCLEOTIDE SEQUENCE</scope>
</reference>
<name>Q9SK54_ARATH</name>
<dbReference type="Araport" id="AT2G24780"/>
<dbReference type="Proteomes" id="UP000006548">
    <property type="component" value="Chromosome 2"/>
</dbReference>
<dbReference type="TAIR" id="AT2G24780"/>
<dbReference type="KEGG" id="ath:AT2G24780"/>
<evidence type="ECO:0000313" key="1">
    <source>
        <dbReference type="Araport" id="AT2G24780"/>
    </source>
</evidence>
<accession>Q9SK54</accession>
<dbReference type="GeneID" id="817015"/>
<proteinExistence type="predicted"/>